<accession>A0A6C2UDH9</accession>
<evidence type="ECO:0000313" key="3">
    <source>
        <dbReference type="Proteomes" id="UP000346198"/>
    </source>
</evidence>
<name>A0A6C2UDH9_9BACT</name>
<dbReference type="EMBL" id="CAAHFH010000001">
    <property type="protein sequence ID" value="VGO18248.1"/>
    <property type="molecule type" value="Genomic_DNA"/>
</dbReference>
<sequence>MKKVCIVSLAAIWLAGGVGAETVVFQTNSEFPTTGEFIEGAFDEAITTNVAEIAGLLVSARTGSTNHQINANGYSLGINNKLTPVDAEERFEAGESLFLSFSKDVEISKLDFRNFELDETFTLSVQGKAAVVILGSSLDNLSQDYIWTNISVGAHTDIEFYTTEDGEIGLDSMDLTVAEGTDELILSFGSSNGVSQIAVDLNGAAATNYVLQRCDDLASNDWKRVSTFWTDTNWVVEATNNSGFYRAVVD</sequence>
<evidence type="ECO:0000256" key="1">
    <source>
        <dbReference type="SAM" id="SignalP"/>
    </source>
</evidence>
<protein>
    <submittedName>
        <fullName evidence="2">Uncharacterized protein</fullName>
    </submittedName>
</protein>
<reference evidence="2 3" key="1">
    <citation type="submission" date="2019-04" db="EMBL/GenBank/DDBJ databases">
        <authorList>
            <person name="Van Vliet M D."/>
        </authorList>
    </citation>
    <scope>NUCLEOTIDE SEQUENCE [LARGE SCALE GENOMIC DNA]</scope>
    <source>
        <strain evidence="2 3">F21</strain>
    </source>
</reference>
<proteinExistence type="predicted"/>
<feature type="chain" id="PRO_5025628971" evidence="1">
    <location>
        <begin position="21"/>
        <end position="250"/>
    </location>
</feature>
<gene>
    <name evidence="2" type="ORF">SCARR_00300</name>
</gene>
<dbReference type="RefSeq" id="WP_136059753.1">
    <property type="nucleotide sequence ID" value="NZ_CAAHFH010000001.1"/>
</dbReference>
<keyword evidence="1" id="KW-0732">Signal</keyword>
<organism evidence="2 3">
    <name type="scientific">Pontiella sulfatireligans</name>
    <dbReference type="NCBI Taxonomy" id="2750658"/>
    <lineage>
        <taxon>Bacteria</taxon>
        <taxon>Pseudomonadati</taxon>
        <taxon>Kiritimatiellota</taxon>
        <taxon>Kiritimatiellia</taxon>
        <taxon>Kiritimatiellales</taxon>
        <taxon>Pontiellaceae</taxon>
        <taxon>Pontiella</taxon>
    </lineage>
</organism>
<dbReference type="Proteomes" id="UP000346198">
    <property type="component" value="Unassembled WGS sequence"/>
</dbReference>
<keyword evidence="3" id="KW-1185">Reference proteome</keyword>
<evidence type="ECO:0000313" key="2">
    <source>
        <dbReference type="EMBL" id="VGO18248.1"/>
    </source>
</evidence>
<feature type="signal peptide" evidence="1">
    <location>
        <begin position="1"/>
        <end position="20"/>
    </location>
</feature>
<dbReference type="AlphaFoldDB" id="A0A6C2UDH9"/>